<dbReference type="InterPro" id="IPR018120">
    <property type="entry name" value="Glyco_hydro_1_AS"/>
</dbReference>
<dbReference type="Proteomes" id="UP001163823">
    <property type="component" value="Chromosome 1"/>
</dbReference>
<comment type="similarity">
    <text evidence="1 3">Belongs to the glycosyl hydrolase 1 family.</text>
</comment>
<dbReference type="GO" id="GO:0008422">
    <property type="term" value="F:beta-glucosidase activity"/>
    <property type="evidence" value="ECO:0007669"/>
    <property type="project" value="TreeGrafter"/>
</dbReference>
<dbReference type="GO" id="GO:0005975">
    <property type="term" value="P:carbohydrate metabolic process"/>
    <property type="evidence" value="ECO:0007669"/>
    <property type="project" value="InterPro"/>
</dbReference>
<dbReference type="PROSITE" id="PS00572">
    <property type="entry name" value="GLYCOSYL_HYDROL_F1_1"/>
    <property type="match status" value="1"/>
</dbReference>
<gene>
    <name evidence="4" type="ORF">O6P43_001320</name>
</gene>
<comment type="caution">
    <text evidence="4">The sequence shown here is derived from an EMBL/GenBank/DDBJ whole genome shotgun (WGS) entry which is preliminary data.</text>
</comment>
<name>A0AAD7QIL6_QUISA</name>
<protein>
    <submittedName>
        <fullName evidence="4">Beta-glucosidase</fullName>
    </submittedName>
</protein>
<organism evidence="4 5">
    <name type="scientific">Quillaja saponaria</name>
    <name type="common">Soap bark tree</name>
    <dbReference type="NCBI Taxonomy" id="32244"/>
    <lineage>
        <taxon>Eukaryota</taxon>
        <taxon>Viridiplantae</taxon>
        <taxon>Streptophyta</taxon>
        <taxon>Embryophyta</taxon>
        <taxon>Tracheophyta</taxon>
        <taxon>Spermatophyta</taxon>
        <taxon>Magnoliopsida</taxon>
        <taxon>eudicotyledons</taxon>
        <taxon>Gunneridae</taxon>
        <taxon>Pentapetalae</taxon>
        <taxon>rosids</taxon>
        <taxon>fabids</taxon>
        <taxon>Fabales</taxon>
        <taxon>Quillajaceae</taxon>
        <taxon>Quillaja</taxon>
    </lineage>
</organism>
<proteinExistence type="inferred from homology"/>
<keyword evidence="5" id="KW-1185">Reference proteome</keyword>
<reference evidence="4 5" key="1">
    <citation type="journal article" date="2023" name="Science">
        <title>Elucidation of the pathway for biosynthesis of saponin adjuvants from the soapbark tree.</title>
        <authorList>
            <person name="Reed J."/>
            <person name="Orme A."/>
            <person name="El-Demerdash A."/>
            <person name="Owen C."/>
            <person name="Martin L.B.B."/>
            <person name="Misra R.C."/>
            <person name="Kikuchi S."/>
            <person name="Rejzek M."/>
            <person name="Martin A.C."/>
            <person name="Harkess A."/>
            <person name="Leebens-Mack J."/>
            <person name="Louveau T."/>
            <person name="Stephenson M.J."/>
            <person name="Osbourn A."/>
        </authorList>
    </citation>
    <scope>NUCLEOTIDE SEQUENCE [LARGE SCALE GENOMIC DNA]</scope>
    <source>
        <strain evidence="4">S10</strain>
    </source>
</reference>
<dbReference type="PANTHER" id="PTHR10353:SF237">
    <property type="entry name" value="BETA-GLUCOSIDASE 12-RELATED"/>
    <property type="match status" value="1"/>
</dbReference>
<dbReference type="SUPFAM" id="SSF51445">
    <property type="entry name" value="(Trans)glycosidases"/>
    <property type="match status" value="1"/>
</dbReference>
<dbReference type="EMBL" id="JARAOO010000001">
    <property type="protein sequence ID" value="KAJ7982166.1"/>
    <property type="molecule type" value="Genomic_DNA"/>
</dbReference>
<dbReference type="PRINTS" id="PR00131">
    <property type="entry name" value="GLHYDRLASE1"/>
</dbReference>
<evidence type="ECO:0000313" key="5">
    <source>
        <dbReference type="Proteomes" id="UP001163823"/>
    </source>
</evidence>
<dbReference type="PANTHER" id="PTHR10353">
    <property type="entry name" value="GLYCOSYL HYDROLASE"/>
    <property type="match status" value="1"/>
</dbReference>
<evidence type="ECO:0000256" key="1">
    <source>
        <dbReference type="ARBA" id="ARBA00010838"/>
    </source>
</evidence>
<dbReference type="InterPro" id="IPR001360">
    <property type="entry name" value="Glyco_hydro_1"/>
</dbReference>
<evidence type="ECO:0000313" key="4">
    <source>
        <dbReference type="EMBL" id="KAJ7982166.1"/>
    </source>
</evidence>
<dbReference type="Gene3D" id="3.20.20.80">
    <property type="entry name" value="Glycosidases"/>
    <property type="match status" value="1"/>
</dbReference>
<dbReference type="AlphaFoldDB" id="A0AAD7QIL6"/>
<feature type="active site" description="Nucleophile" evidence="2">
    <location>
        <position position="103"/>
    </location>
</feature>
<evidence type="ECO:0000256" key="2">
    <source>
        <dbReference type="PROSITE-ProRule" id="PRU10055"/>
    </source>
</evidence>
<accession>A0AAD7QIL6</accession>
<dbReference type="Pfam" id="PF00232">
    <property type="entry name" value="Glyco_hydro_1"/>
    <property type="match status" value="1"/>
</dbReference>
<dbReference type="KEGG" id="qsa:O6P43_001320"/>
<evidence type="ECO:0000256" key="3">
    <source>
        <dbReference type="RuleBase" id="RU003690"/>
    </source>
</evidence>
<sequence>MYKYVGELLPSFSREQALSVKGSFDFIGLNYYSSNYAANIPCNIQNPSVFPIDYCVNLTTERNGKPIGPKAASDYIYIYPKGIRELLLYTKTKFNNPVIYITENGVNEFNNGMISLEDDIRIHYIYHHLSYLRKSMVEGVNVKGYFTWSLLDNFEWTEGFTLRFGLVYVDYNNGLKRYPKKSAYWFKEFLY</sequence>
<dbReference type="InterPro" id="IPR017853">
    <property type="entry name" value="GH"/>
</dbReference>